<comment type="caution">
    <text evidence="1">The sequence shown here is derived from an EMBL/GenBank/DDBJ whole genome shotgun (WGS) entry which is preliminary data.</text>
</comment>
<protein>
    <submittedName>
        <fullName evidence="1">Uncharacterized protein</fullName>
    </submittedName>
</protein>
<organism evidence="1 2">
    <name type="scientific">Trichonephila clavipes</name>
    <name type="common">Golden silk orbweaver</name>
    <name type="synonym">Nephila clavipes</name>
    <dbReference type="NCBI Taxonomy" id="2585209"/>
    <lineage>
        <taxon>Eukaryota</taxon>
        <taxon>Metazoa</taxon>
        <taxon>Ecdysozoa</taxon>
        <taxon>Arthropoda</taxon>
        <taxon>Chelicerata</taxon>
        <taxon>Arachnida</taxon>
        <taxon>Araneae</taxon>
        <taxon>Araneomorphae</taxon>
        <taxon>Entelegynae</taxon>
        <taxon>Araneoidea</taxon>
        <taxon>Nephilidae</taxon>
        <taxon>Trichonephila</taxon>
    </lineage>
</organism>
<name>A0A8X6RR49_TRICX</name>
<keyword evidence="2" id="KW-1185">Reference proteome</keyword>
<dbReference type="EMBL" id="BMAU01021196">
    <property type="protein sequence ID" value="GFX97234.1"/>
    <property type="molecule type" value="Genomic_DNA"/>
</dbReference>
<proteinExistence type="predicted"/>
<dbReference type="Proteomes" id="UP000887159">
    <property type="component" value="Unassembled WGS sequence"/>
</dbReference>
<gene>
    <name evidence="1" type="ORF">TNCV_557241</name>
</gene>
<accession>A0A8X6RR49</accession>
<dbReference type="AlphaFoldDB" id="A0A8X6RR49"/>
<reference evidence="1" key="1">
    <citation type="submission" date="2020-08" db="EMBL/GenBank/DDBJ databases">
        <title>Multicomponent nature underlies the extraordinary mechanical properties of spider dragline silk.</title>
        <authorList>
            <person name="Kono N."/>
            <person name="Nakamura H."/>
            <person name="Mori M."/>
            <person name="Yoshida Y."/>
            <person name="Ohtoshi R."/>
            <person name="Malay A.D."/>
            <person name="Moran D.A.P."/>
            <person name="Tomita M."/>
            <person name="Numata K."/>
            <person name="Arakawa K."/>
        </authorList>
    </citation>
    <scope>NUCLEOTIDE SEQUENCE</scope>
</reference>
<evidence type="ECO:0000313" key="2">
    <source>
        <dbReference type="Proteomes" id="UP000887159"/>
    </source>
</evidence>
<sequence length="98" mass="11332">MVSDRGLENSTRQRSKCVHLSLVVALGTMKMTIHIVTHLPHNFMENILQGVRYLPPLFHHRHEKLAARRQCRVRPCSKDTIHFQTSRPSRGFKPSSYG</sequence>
<evidence type="ECO:0000313" key="1">
    <source>
        <dbReference type="EMBL" id="GFX97234.1"/>
    </source>
</evidence>